<dbReference type="KEGG" id="bhc:JFL75_07085"/>
<evidence type="ECO:0000313" key="2">
    <source>
        <dbReference type="EMBL" id="QQO10674.1"/>
    </source>
</evidence>
<dbReference type="PIRSF" id="PIRSF037246">
    <property type="entry name" value="UCP037246"/>
    <property type="match status" value="1"/>
</dbReference>
<feature type="domain" description="Transcriptional coactivator p15 (PC4) C-terminal" evidence="1">
    <location>
        <begin position="21"/>
        <end position="67"/>
    </location>
</feature>
<dbReference type="Pfam" id="PF02229">
    <property type="entry name" value="PC4"/>
    <property type="match status" value="1"/>
</dbReference>
<dbReference type="RefSeq" id="WP_215627979.1">
    <property type="nucleotide sequence ID" value="NZ_CP067089.2"/>
</dbReference>
<proteinExistence type="predicted"/>
<dbReference type="InterPro" id="IPR017154">
    <property type="entry name" value="PC4-like"/>
</dbReference>
<dbReference type="Proteomes" id="UP000595917">
    <property type="component" value="Chromosome"/>
</dbReference>
<dbReference type="GO" id="GO:0003677">
    <property type="term" value="F:DNA binding"/>
    <property type="evidence" value="ECO:0007669"/>
    <property type="project" value="InterPro"/>
</dbReference>
<name>A0A7T7XQM9_9SPIR</name>
<reference evidence="2" key="1">
    <citation type="submission" date="2021-01" db="EMBL/GenBank/DDBJ databases">
        <title>Description of Breznakiella homolactica.</title>
        <authorList>
            <person name="Song Y."/>
            <person name="Brune A."/>
        </authorList>
    </citation>
    <scope>NUCLEOTIDE SEQUENCE</scope>
    <source>
        <strain evidence="2">RmG30</strain>
    </source>
</reference>
<protein>
    <recommendedName>
        <fullName evidence="1">Transcriptional coactivator p15 (PC4) C-terminal domain-containing protein</fullName>
    </recommendedName>
</protein>
<dbReference type="GO" id="GO:0006355">
    <property type="term" value="P:regulation of DNA-templated transcription"/>
    <property type="evidence" value="ECO:0007669"/>
    <property type="project" value="InterPro"/>
</dbReference>
<sequence>MADITFDVVKHFGVLSEERGGWKKEINLVSWNGRTPKFDIRDWAPGHEKMGKGITLSREEAQALQEILAKALAEGEN</sequence>
<accession>A0A7T7XQM9</accession>
<evidence type="ECO:0000259" key="1">
    <source>
        <dbReference type="Pfam" id="PF02229"/>
    </source>
</evidence>
<keyword evidence="3" id="KW-1185">Reference proteome</keyword>
<dbReference type="EMBL" id="CP067089">
    <property type="protein sequence ID" value="QQO10674.1"/>
    <property type="molecule type" value="Genomic_DNA"/>
</dbReference>
<gene>
    <name evidence="2" type="ORF">JFL75_07085</name>
</gene>
<dbReference type="Gene3D" id="2.30.31.70">
    <property type="match status" value="1"/>
</dbReference>
<dbReference type="InterPro" id="IPR003173">
    <property type="entry name" value="PC4_C"/>
</dbReference>
<organism evidence="2 3">
    <name type="scientific">Breznakiella homolactica</name>
    <dbReference type="NCBI Taxonomy" id="2798577"/>
    <lineage>
        <taxon>Bacteria</taxon>
        <taxon>Pseudomonadati</taxon>
        <taxon>Spirochaetota</taxon>
        <taxon>Spirochaetia</taxon>
        <taxon>Spirochaetales</taxon>
        <taxon>Breznakiellaceae</taxon>
        <taxon>Breznakiella</taxon>
    </lineage>
</organism>
<dbReference type="AlphaFoldDB" id="A0A7T7XQM9"/>
<evidence type="ECO:0000313" key="3">
    <source>
        <dbReference type="Proteomes" id="UP000595917"/>
    </source>
</evidence>